<name>A0A699IKM3_TANCI</name>
<evidence type="ECO:0000256" key="1">
    <source>
        <dbReference type="SAM" id="MobiDB-lite"/>
    </source>
</evidence>
<dbReference type="EMBL" id="BKCJ010304651">
    <property type="protein sequence ID" value="GEZ64455.1"/>
    <property type="molecule type" value="Genomic_DNA"/>
</dbReference>
<accession>A0A699IKM3</accession>
<gene>
    <name evidence="2" type="ORF">Tci_536428</name>
</gene>
<feature type="non-terminal residue" evidence="2">
    <location>
        <position position="1"/>
    </location>
</feature>
<dbReference type="PANTHER" id="PTHR35507:SF1">
    <property type="entry name" value="TMF_TATA_BD DOMAIN-CONTAINING PROTEIN"/>
    <property type="match status" value="1"/>
</dbReference>
<protein>
    <submittedName>
        <fullName evidence="2">Uncharacterized protein</fullName>
    </submittedName>
</protein>
<evidence type="ECO:0000313" key="2">
    <source>
        <dbReference type="EMBL" id="GEZ64455.1"/>
    </source>
</evidence>
<comment type="caution">
    <text evidence="2">The sequence shown here is derived from an EMBL/GenBank/DDBJ whole genome shotgun (WGS) entry which is preliminary data.</text>
</comment>
<feature type="compositionally biased region" description="Polar residues" evidence="1">
    <location>
        <begin position="118"/>
        <end position="131"/>
    </location>
</feature>
<dbReference type="AlphaFoldDB" id="A0A699IKM3"/>
<organism evidence="2">
    <name type="scientific">Tanacetum cinerariifolium</name>
    <name type="common">Dalmatian daisy</name>
    <name type="synonym">Chrysanthemum cinerariifolium</name>
    <dbReference type="NCBI Taxonomy" id="118510"/>
    <lineage>
        <taxon>Eukaryota</taxon>
        <taxon>Viridiplantae</taxon>
        <taxon>Streptophyta</taxon>
        <taxon>Embryophyta</taxon>
        <taxon>Tracheophyta</taxon>
        <taxon>Spermatophyta</taxon>
        <taxon>Magnoliopsida</taxon>
        <taxon>eudicotyledons</taxon>
        <taxon>Gunneridae</taxon>
        <taxon>Pentapetalae</taxon>
        <taxon>asterids</taxon>
        <taxon>campanulids</taxon>
        <taxon>Asterales</taxon>
        <taxon>Asteraceae</taxon>
        <taxon>Asteroideae</taxon>
        <taxon>Anthemideae</taxon>
        <taxon>Anthemidinae</taxon>
        <taxon>Tanacetum</taxon>
    </lineage>
</organism>
<reference evidence="2" key="1">
    <citation type="journal article" date="2019" name="Sci. Rep.">
        <title>Draft genome of Tanacetum cinerariifolium, the natural source of mosquito coil.</title>
        <authorList>
            <person name="Yamashiro T."/>
            <person name="Shiraishi A."/>
            <person name="Satake H."/>
            <person name="Nakayama K."/>
        </authorList>
    </citation>
    <scope>NUCLEOTIDE SEQUENCE</scope>
</reference>
<feature type="region of interest" description="Disordered" evidence="1">
    <location>
        <begin position="81"/>
        <end position="142"/>
    </location>
</feature>
<sequence>EECEEKDATIKELTAFLNSVESPNSKRISELDDIIQRKTMLITKLQNDMMVLEQKVYSLVLKFYLKEASINVRDNLIYNMDSTTSLSDDSDSSSKKKHRTPVLNNINKEEIHAPVLSRQKSTAKSSKQPLQPVSPLNERSLNQQANLASFQSQFKGF</sequence>
<dbReference type="PANTHER" id="PTHR35507">
    <property type="entry name" value="OS09G0488600 PROTEIN"/>
    <property type="match status" value="1"/>
</dbReference>
<proteinExistence type="predicted"/>